<dbReference type="Proteomes" id="UP000238413">
    <property type="component" value="Chromosome"/>
</dbReference>
<organism evidence="1 2">
    <name type="scientific">Streptomyces dengpaensis</name>
    <dbReference type="NCBI Taxonomy" id="2049881"/>
    <lineage>
        <taxon>Bacteria</taxon>
        <taxon>Bacillati</taxon>
        <taxon>Actinomycetota</taxon>
        <taxon>Actinomycetes</taxon>
        <taxon>Kitasatosporales</taxon>
        <taxon>Streptomycetaceae</taxon>
        <taxon>Streptomyces</taxon>
    </lineage>
</organism>
<reference evidence="1 2" key="1">
    <citation type="submission" date="2018-02" db="EMBL/GenBank/DDBJ databases">
        <title>Complete genome sequence of Streptomyces dengpaensis, the producer of angucyclines.</title>
        <authorList>
            <person name="Yumei L."/>
        </authorList>
    </citation>
    <scope>NUCLEOTIDE SEQUENCE [LARGE SCALE GENOMIC DNA]</scope>
    <source>
        <strain evidence="1 2">XZHG99</strain>
    </source>
</reference>
<evidence type="ECO:0000313" key="2">
    <source>
        <dbReference type="Proteomes" id="UP000238413"/>
    </source>
</evidence>
<dbReference type="SUPFAM" id="SSF48452">
    <property type="entry name" value="TPR-like"/>
    <property type="match status" value="1"/>
</dbReference>
<accession>A0ABN5IF68</accession>
<proteinExistence type="predicted"/>
<protein>
    <submittedName>
        <fullName evidence="1">Transcriptional regulator</fullName>
    </submittedName>
</protein>
<gene>
    <name evidence="1" type="ORF">C4B68_07390</name>
</gene>
<dbReference type="EMBL" id="CP026652">
    <property type="protein sequence ID" value="AVH61027.1"/>
    <property type="molecule type" value="Genomic_DNA"/>
</dbReference>
<dbReference type="InterPro" id="IPR011990">
    <property type="entry name" value="TPR-like_helical_dom_sf"/>
</dbReference>
<evidence type="ECO:0000313" key="1">
    <source>
        <dbReference type="EMBL" id="AVH61027.1"/>
    </source>
</evidence>
<sequence length="353" mass="37922">MDRRGFLATSSGAALSLLGVPDPEAITRRAANALPGAVRVGQGEIRAIHQMVTTLGDLAAEYGGGHAKHLARGYLTDTVGPWLRGRYTERTGRDLHAATSQLAHLIGWMAQDLGDDPAHQGEARQYYASAFRLADEAGEPELAATALRGMTVQSIGIGPRYRAEALALAERCMDHARELSDPRAIAYYQSTLAEAAALDGNHRLAVKALKESETQIERTADAPAGTSWASHFSIGRWSHSAGMILARMGDTTGARVRLHEAMEIHGLDRRRSRATVLGNLGEIHLQEGDLDGALATWTDFLDCAEGVQSVKVQAAAEDMRVRLGRHQDVPAARDLSQRAAVLLADPTAGKQTM</sequence>
<dbReference type="Gene3D" id="1.25.40.10">
    <property type="entry name" value="Tetratricopeptide repeat domain"/>
    <property type="match status" value="2"/>
</dbReference>
<keyword evidence="2" id="KW-1185">Reference proteome</keyword>
<name>A0ABN5IF68_9ACTN</name>